<gene>
    <name evidence="2" type="ORF">GOP47_0017274</name>
</gene>
<dbReference type="AlphaFoldDB" id="A0A9D4ZBL0"/>
<accession>A0A9D4ZBL0</accession>
<name>A0A9D4ZBL0_ADICA</name>
<protein>
    <submittedName>
        <fullName evidence="2">Uncharacterized protein</fullName>
    </submittedName>
</protein>
<sequence length="68" mass="7667">MGGGEVDWEMRGGKYVSYKKKKEADETAGNKEWGSRAGRKAKRQEGSRWRRVARSGTVRKACCEVGCR</sequence>
<reference evidence="2" key="1">
    <citation type="submission" date="2021-01" db="EMBL/GenBank/DDBJ databases">
        <title>Adiantum capillus-veneris genome.</title>
        <authorList>
            <person name="Fang Y."/>
            <person name="Liao Q."/>
        </authorList>
    </citation>
    <scope>NUCLEOTIDE SEQUENCE</scope>
    <source>
        <strain evidence="2">H3</strain>
        <tissue evidence="2">Leaf</tissue>
    </source>
</reference>
<evidence type="ECO:0000256" key="1">
    <source>
        <dbReference type="SAM" id="MobiDB-lite"/>
    </source>
</evidence>
<evidence type="ECO:0000313" key="2">
    <source>
        <dbReference type="EMBL" id="KAI5066746.1"/>
    </source>
</evidence>
<comment type="caution">
    <text evidence="2">The sequence shown here is derived from an EMBL/GenBank/DDBJ whole genome shotgun (WGS) entry which is preliminary data.</text>
</comment>
<proteinExistence type="predicted"/>
<dbReference type="EMBL" id="JABFUD020000017">
    <property type="protein sequence ID" value="KAI5066746.1"/>
    <property type="molecule type" value="Genomic_DNA"/>
</dbReference>
<organism evidence="2 3">
    <name type="scientific">Adiantum capillus-veneris</name>
    <name type="common">Maidenhair fern</name>
    <dbReference type="NCBI Taxonomy" id="13818"/>
    <lineage>
        <taxon>Eukaryota</taxon>
        <taxon>Viridiplantae</taxon>
        <taxon>Streptophyta</taxon>
        <taxon>Embryophyta</taxon>
        <taxon>Tracheophyta</taxon>
        <taxon>Polypodiopsida</taxon>
        <taxon>Polypodiidae</taxon>
        <taxon>Polypodiales</taxon>
        <taxon>Pteridineae</taxon>
        <taxon>Pteridaceae</taxon>
        <taxon>Vittarioideae</taxon>
        <taxon>Adiantum</taxon>
    </lineage>
</organism>
<keyword evidence="3" id="KW-1185">Reference proteome</keyword>
<dbReference type="Proteomes" id="UP000886520">
    <property type="component" value="Chromosome 17"/>
</dbReference>
<feature type="region of interest" description="Disordered" evidence="1">
    <location>
        <begin position="20"/>
        <end position="51"/>
    </location>
</feature>
<evidence type="ECO:0000313" key="3">
    <source>
        <dbReference type="Proteomes" id="UP000886520"/>
    </source>
</evidence>